<dbReference type="Gene3D" id="2.60.120.480">
    <property type="entry name" value="Ureidoglycolate hydrolase"/>
    <property type="match status" value="1"/>
</dbReference>
<dbReference type="Proteomes" id="UP000231655">
    <property type="component" value="Unassembled WGS sequence"/>
</dbReference>
<dbReference type="InterPro" id="IPR047233">
    <property type="entry name" value="UAH_cupin"/>
</dbReference>
<keyword evidence="8" id="KW-1185">Reference proteome</keyword>
<dbReference type="GO" id="GO:0004848">
    <property type="term" value="F:ureidoglycolate hydrolase activity"/>
    <property type="evidence" value="ECO:0007669"/>
    <property type="project" value="InterPro"/>
</dbReference>
<evidence type="ECO:0000313" key="5">
    <source>
        <dbReference type="EMBL" id="PJE27972.1"/>
    </source>
</evidence>
<accession>A0A285HLC9</accession>
<dbReference type="PANTHER" id="PTHR21221:SF1">
    <property type="entry name" value="UREIDOGLYCOLATE LYASE"/>
    <property type="match status" value="1"/>
</dbReference>
<dbReference type="PANTHER" id="PTHR21221">
    <property type="entry name" value="UREIDOGLYCOLATE HYDROLASE"/>
    <property type="match status" value="1"/>
</dbReference>
<evidence type="ECO:0000313" key="8">
    <source>
        <dbReference type="Proteomes" id="UP000231702"/>
    </source>
</evidence>
<dbReference type="GO" id="GO:0000256">
    <property type="term" value="P:allantoin catabolic process"/>
    <property type="evidence" value="ECO:0007669"/>
    <property type="project" value="InterPro"/>
</dbReference>
<evidence type="ECO:0000256" key="4">
    <source>
        <dbReference type="ARBA" id="ARBA00047684"/>
    </source>
</evidence>
<evidence type="ECO:0000256" key="3">
    <source>
        <dbReference type="ARBA" id="ARBA00023239"/>
    </source>
</evidence>
<name>A0A285HLC9_9RHOB</name>
<dbReference type="GO" id="GO:0050385">
    <property type="term" value="F:ureidoglycolate lyase activity"/>
    <property type="evidence" value="ECO:0007669"/>
    <property type="project" value="UniProtKB-EC"/>
</dbReference>
<dbReference type="GO" id="GO:0006144">
    <property type="term" value="P:purine nucleobase metabolic process"/>
    <property type="evidence" value="ECO:0007669"/>
    <property type="project" value="UniProtKB-KW"/>
</dbReference>
<dbReference type="OrthoDB" id="9804602at2"/>
<reference evidence="5 8" key="2">
    <citation type="journal article" date="2018" name="Int. J. Syst. Evol. Microbiol.">
        <title>Pseudooceanicola lipolyticus sp. nov., a marine alphaproteobacterium, reclassification of Oceanicola flagellatus as Pseudooceanicola flagellatus comb. nov. and emended description of the genus Pseudooceanicola.</title>
        <authorList>
            <person name="Huang M.-M."/>
            <person name="Guo L.-L."/>
            <person name="Wu Y.-H."/>
            <person name="Lai Q.-L."/>
            <person name="Shao Z.-Z."/>
            <person name="Wang C.-S."/>
            <person name="Wu M."/>
            <person name="Xu X.-W."/>
        </authorList>
    </citation>
    <scope>NUCLEOTIDE SEQUENCE [LARGE SCALE GENOMIC DNA]</scope>
    <source>
        <strain evidence="5 8">Ar-45</strain>
    </source>
</reference>
<dbReference type="InterPro" id="IPR024060">
    <property type="entry name" value="Ureidoglycolate_lyase_dom_sf"/>
</dbReference>
<gene>
    <name evidence="5" type="ORF">CVM39_15560</name>
    <name evidence="6" type="ORF">SAMN06297129_0043</name>
</gene>
<evidence type="ECO:0000256" key="1">
    <source>
        <dbReference type="ARBA" id="ARBA00011738"/>
    </source>
</evidence>
<protein>
    <submittedName>
        <fullName evidence="6">Ureidoglycolate lyase</fullName>
    </submittedName>
</protein>
<keyword evidence="3 6" id="KW-0456">Lyase</keyword>
<dbReference type="SUPFAM" id="SSF51182">
    <property type="entry name" value="RmlC-like cupins"/>
    <property type="match status" value="1"/>
</dbReference>
<evidence type="ECO:0000313" key="7">
    <source>
        <dbReference type="Proteomes" id="UP000231655"/>
    </source>
</evidence>
<comment type="subunit">
    <text evidence="1">Homodimer.</text>
</comment>
<evidence type="ECO:0000256" key="2">
    <source>
        <dbReference type="ARBA" id="ARBA00022631"/>
    </source>
</evidence>
<dbReference type="EMBL" id="OBEA01000001">
    <property type="protein sequence ID" value="SNY35576.1"/>
    <property type="molecule type" value="Genomic_DNA"/>
</dbReference>
<reference evidence="6 7" key="1">
    <citation type="submission" date="2017-09" db="EMBL/GenBank/DDBJ databases">
        <authorList>
            <person name="Ehlers B."/>
            <person name="Leendertz F.H."/>
        </authorList>
    </citation>
    <scope>NUCLEOTIDE SEQUENCE [LARGE SCALE GENOMIC DNA]</scope>
    <source>
        <strain evidence="6 7">CGMCC 1.12662</strain>
    </source>
</reference>
<dbReference type="InterPro" id="IPR011051">
    <property type="entry name" value="RmlC_Cupin_sf"/>
</dbReference>
<dbReference type="CDD" id="cd20298">
    <property type="entry name" value="cupin_UAH"/>
    <property type="match status" value="1"/>
</dbReference>
<dbReference type="AlphaFoldDB" id="A0A285HLC9"/>
<evidence type="ECO:0000313" key="6">
    <source>
        <dbReference type="EMBL" id="SNY35576.1"/>
    </source>
</evidence>
<proteinExistence type="predicted"/>
<dbReference type="EMBL" id="PGTD01000017">
    <property type="protein sequence ID" value="PJE27972.1"/>
    <property type="molecule type" value="Genomic_DNA"/>
</dbReference>
<dbReference type="Proteomes" id="UP000231702">
    <property type="component" value="Unassembled WGS sequence"/>
</dbReference>
<dbReference type="Pfam" id="PF04115">
    <property type="entry name" value="Ureidogly_lyase"/>
    <property type="match status" value="1"/>
</dbReference>
<dbReference type="RefSeq" id="WP_097143868.1">
    <property type="nucleotide sequence ID" value="NZ_OBEA01000001.1"/>
</dbReference>
<sequence length="173" mass="18775">MTGTGRPARRLSNEQVIVLQDPDDAAFAPFGEFVKPPAVSERRAFYSAHFDPRPETAAPVVHVNRVAPSVLPLVCAGVERHPHAAQCFVPMDVSRYVVMVMPSDENGDPVPAAAQGFLVPGNRGVIFRPMVWHMGACVLDRDGNFVVMMWRGGPGADDEFRSIPPVTLMEPGA</sequence>
<keyword evidence="2" id="KW-0659">Purine metabolism</keyword>
<dbReference type="InterPro" id="IPR007247">
    <property type="entry name" value="Ureidogly_lyase"/>
</dbReference>
<comment type="catalytic activity">
    <reaction evidence="4">
        <text>(S)-ureidoglycolate = urea + glyoxylate</text>
        <dbReference type="Rhea" id="RHEA:11304"/>
        <dbReference type="ChEBI" id="CHEBI:16199"/>
        <dbReference type="ChEBI" id="CHEBI:36655"/>
        <dbReference type="ChEBI" id="CHEBI:57296"/>
        <dbReference type="EC" id="4.3.2.3"/>
    </reaction>
</comment>
<organism evidence="6 7">
    <name type="scientific">Pseudooceanicola antarcticus</name>
    <dbReference type="NCBI Taxonomy" id="1247613"/>
    <lineage>
        <taxon>Bacteria</taxon>
        <taxon>Pseudomonadati</taxon>
        <taxon>Pseudomonadota</taxon>
        <taxon>Alphaproteobacteria</taxon>
        <taxon>Rhodobacterales</taxon>
        <taxon>Paracoccaceae</taxon>
        <taxon>Pseudooceanicola</taxon>
    </lineage>
</organism>